<dbReference type="SUPFAM" id="SSF55486">
    <property type="entry name" value="Metalloproteases ('zincins'), catalytic domain"/>
    <property type="match status" value="1"/>
</dbReference>
<feature type="domain" description="DUF3152" evidence="3">
    <location>
        <begin position="68"/>
        <end position="231"/>
    </location>
</feature>
<feature type="signal peptide" evidence="2">
    <location>
        <begin position="1"/>
        <end position="22"/>
    </location>
</feature>
<keyword evidence="2" id="KW-0732">Signal</keyword>
<dbReference type="Pfam" id="PF11350">
    <property type="entry name" value="DUF3152"/>
    <property type="match status" value="1"/>
</dbReference>
<proteinExistence type="predicted"/>
<dbReference type="Proteomes" id="UP000198967">
    <property type="component" value="Unassembled WGS sequence"/>
</dbReference>
<gene>
    <name evidence="4" type="ORF">SAMN05216377_101195</name>
</gene>
<feature type="chain" id="PRO_5011769744" description="DUF3152 domain-containing protein" evidence="2">
    <location>
        <begin position="23"/>
        <end position="241"/>
    </location>
</feature>
<keyword evidence="5" id="KW-1185">Reference proteome</keyword>
<dbReference type="Gene3D" id="3.40.390.10">
    <property type="entry name" value="Collagenase (Catalytic Domain)"/>
    <property type="match status" value="1"/>
</dbReference>
<evidence type="ECO:0000259" key="3">
    <source>
        <dbReference type="Pfam" id="PF11350"/>
    </source>
</evidence>
<name>A0A1G7DYR6_PSEOR</name>
<dbReference type="PROSITE" id="PS51257">
    <property type="entry name" value="PROKAR_LIPOPROTEIN"/>
    <property type="match status" value="1"/>
</dbReference>
<dbReference type="AlphaFoldDB" id="A0A1G7DYR6"/>
<organism evidence="4 5">
    <name type="scientific">Pseudonocardia oroxyli</name>
    <dbReference type="NCBI Taxonomy" id="366584"/>
    <lineage>
        <taxon>Bacteria</taxon>
        <taxon>Bacillati</taxon>
        <taxon>Actinomycetota</taxon>
        <taxon>Actinomycetes</taxon>
        <taxon>Pseudonocardiales</taxon>
        <taxon>Pseudonocardiaceae</taxon>
        <taxon>Pseudonocardia</taxon>
    </lineage>
</organism>
<evidence type="ECO:0000313" key="4">
    <source>
        <dbReference type="EMBL" id="SDE56619.1"/>
    </source>
</evidence>
<dbReference type="InterPro" id="IPR024079">
    <property type="entry name" value="MetalloPept_cat_dom_sf"/>
</dbReference>
<evidence type="ECO:0000313" key="5">
    <source>
        <dbReference type="Proteomes" id="UP000198967"/>
    </source>
</evidence>
<sequence>MRGSVWGAFLLVAGLAVGCAGAPPPAPPVGEGSLTAPPPAVSTPTPTPTLPSGLTRADVEAGLLSRDVPQGGTGALVPVPGAVPAPGPGRVRTVRVEVEEGVPVDGARFAGFVLAVLNDPRSWGAGDTMSFARTDSADAEIRLILATPDTSRRMCRPLETYGRLSCRTGDRVVLTHYRWVNATEEYASDPTAYRQYVVNHEVGHALGHGHQRCPGAGRPAPVMQQQTLGLDGCAPNGWPYP</sequence>
<evidence type="ECO:0000256" key="1">
    <source>
        <dbReference type="SAM" id="MobiDB-lite"/>
    </source>
</evidence>
<evidence type="ECO:0000256" key="2">
    <source>
        <dbReference type="SAM" id="SignalP"/>
    </source>
</evidence>
<dbReference type="STRING" id="366584.SAMN05216377_101195"/>
<reference evidence="4 5" key="1">
    <citation type="submission" date="2016-10" db="EMBL/GenBank/DDBJ databases">
        <authorList>
            <person name="de Groot N.N."/>
        </authorList>
    </citation>
    <scope>NUCLEOTIDE SEQUENCE [LARGE SCALE GENOMIC DNA]</scope>
    <source>
        <strain evidence="4 5">CGMCC 4.3143</strain>
    </source>
</reference>
<feature type="compositionally biased region" description="Pro residues" evidence="1">
    <location>
        <begin position="36"/>
        <end position="49"/>
    </location>
</feature>
<dbReference type="EMBL" id="FNBE01000001">
    <property type="protein sequence ID" value="SDE56619.1"/>
    <property type="molecule type" value="Genomic_DNA"/>
</dbReference>
<protein>
    <recommendedName>
        <fullName evidence="3">DUF3152 domain-containing protein</fullName>
    </recommendedName>
</protein>
<dbReference type="GO" id="GO:0008237">
    <property type="term" value="F:metallopeptidase activity"/>
    <property type="evidence" value="ECO:0007669"/>
    <property type="project" value="InterPro"/>
</dbReference>
<dbReference type="RefSeq" id="WP_176921117.1">
    <property type="nucleotide sequence ID" value="NZ_FNBE01000001.1"/>
</dbReference>
<accession>A0A1G7DYR6</accession>
<dbReference type="InterPro" id="IPR022603">
    <property type="entry name" value="DUF3152"/>
</dbReference>
<feature type="region of interest" description="Disordered" evidence="1">
    <location>
        <begin position="28"/>
        <end position="50"/>
    </location>
</feature>